<protein>
    <submittedName>
        <fullName evidence="1">Uncharacterized protein</fullName>
    </submittedName>
</protein>
<gene>
    <name evidence="1" type="ORF">F444_11327</name>
</gene>
<name>A0A081A169_PHYNI</name>
<organism evidence="1 2">
    <name type="scientific">Phytophthora nicotianae P1976</name>
    <dbReference type="NCBI Taxonomy" id="1317066"/>
    <lineage>
        <taxon>Eukaryota</taxon>
        <taxon>Sar</taxon>
        <taxon>Stramenopiles</taxon>
        <taxon>Oomycota</taxon>
        <taxon>Peronosporomycetes</taxon>
        <taxon>Peronosporales</taxon>
        <taxon>Peronosporaceae</taxon>
        <taxon>Phytophthora</taxon>
    </lineage>
</organism>
<accession>A0A081A169</accession>
<sequence>MSSLRVAWVPRFAGPRLGTVFASSPQRSPLCYKVALVVSKLRTIFKAVVSWAA</sequence>
<comment type="caution">
    <text evidence="1">The sequence shown here is derived from an EMBL/GenBank/DDBJ whole genome shotgun (WGS) entry which is preliminary data.</text>
</comment>
<dbReference type="Proteomes" id="UP000028582">
    <property type="component" value="Unassembled WGS sequence"/>
</dbReference>
<proteinExistence type="predicted"/>
<evidence type="ECO:0000313" key="2">
    <source>
        <dbReference type="Proteomes" id="UP000028582"/>
    </source>
</evidence>
<reference evidence="1 2" key="1">
    <citation type="submission" date="2013-11" db="EMBL/GenBank/DDBJ databases">
        <title>The Genome Sequence of Phytophthora parasitica P1976.</title>
        <authorList>
            <consortium name="The Broad Institute Genomics Platform"/>
            <person name="Russ C."/>
            <person name="Tyler B."/>
            <person name="Panabieres F."/>
            <person name="Shan W."/>
            <person name="Tripathy S."/>
            <person name="Grunwald N."/>
            <person name="Machado M."/>
            <person name="Johnson C.S."/>
            <person name="Walker B."/>
            <person name="Young S."/>
            <person name="Zeng Q."/>
            <person name="Gargeya S."/>
            <person name="Fitzgerald M."/>
            <person name="Haas B."/>
            <person name="Abouelleil A."/>
            <person name="Allen A.W."/>
            <person name="Alvarado L."/>
            <person name="Arachchi H.M."/>
            <person name="Berlin A.M."/>
            <person name="Chapman S.B."/>
            <person name="Gainer-Dewar J."/>
            <person name="Goldberg J."/>
            <person name="Griggs A."/>
            <person name="Gujja S."/>
            <person name="Hansen M."/>
            <person name="Howarth C."/>
            <person name="Imamovic A."/>
            <person name="Ireland A."/>
            <person name="Larimer J."/>
            <person name="McCowan C."/>
            <person name="Murphy C."/>
            <person name="Pearson M."/>
            <person name="Poon T.W."/>
            <person name="Priest M."/>
            <person name="Roberts A."/>
            <person name="Saif S."/>
            <person name="Shea T."/>
            <person name="Sisk P."/>
            <person name="Sykes S."/>
            <person name="Wortman J."/>
            <person name="Nusbaum C."/>
            <person name="Birren B."/>
        </authorList>
    </citation>
    <scope>NUCLEOTIDE SEQUENCE [LARGE SCALE GENOMIC DNA]</scope>
    <source>
        <strain evidence="1 2">P1976</strain>
    </source>
</reference>
<evidence type="ECO:0000313" key="1">
    <source>
        <dbReference type="EMBL" id="ETO72630.1"/>
    </source>
</evidence>
<dbReference type="EMBL" id="ANJA01002048">
    <property type="protein sequence ID" value="ETO72630.1"/>
    <property type="molecule type" value="Genomic_DNA"/>
</dbReference>
<dbReference type="AlphaFoldDB" id="A0A081A169"/>